<dbReference type="AlphaFoldDB" id="A0AAE2ZK78"/>
<dbReference type="EMBL" id="JAICBX010000001">
    <property type="protein sequence ID" value="MBW8636115.1"/>
    <property type="molecule type" value="Genomic_DNA"/>
</dbReference>
<sequence length="268" mass="30728">MKCLIVSDLHYNLKKYDFVLSAAEHVDLVVLAGDFLEISLYIDRKAQAVVVQNYFRRIREKAPLLICSGNHDLDQRNAAGEMCSRWVDRMRLYNVHTDGDSIVVDDTLFSMCLWWDGEAGKKKIEEQLRKGHEMRPDRWVWVHHAPPAGSPTSWNGKRSYGDQELHDWIETWQPDLVFCGHVHQAPFVANGSWIDRIGKTVVFNGGHQLGALPSYILLDTKTSQVYWRGQPGTRCANLGEPLLTAQDWAEDVPEWVFAMCRLEARHLA</sequence>
<dbReference type="SUPFAM" id="SSF56300">
    <property type="entry name" value="Metallo-dependent phosphatases"/>
    <property type="match status" value="1"/>
</dbReference>
<gene>
    <name evidence="2" type="ORF">K1W69_02865</name>
</gene>
<organism evidence="2 3">
    <name type="scientific">Flavimaribacter sediminis</name>
    <dbReference type="NCBI Taxonomy" id="2865987"/>
    <lineage>
        <taxon>Bacteria</taxon>
        <taxon>Pseudomonadati</taxon>
        <taxon>Pseudomonadota</taxon>
        <taxon>Alphaproteobacteria</taxon>
        <taxon>Hyphomicrobiales</taxon>
        <taxon>Rhizobiaceae</taxon>
        <taxon>Flavimaribacter</taxon>
    </lineage>
</organism>
<dbReference type="InterPro" id="IPR004843">
    <property type="entry name" value="Calcineurin-like_PHP"/>
</dbReference>
<evidence type="ECO:0000313" key="2">
    <source>
        <dbReference type="EMBL" id="MBW8636115.1"/>
    </source>
</evidence>
<dbReference type="Proteomes" id="UP001196509">
    <property type="component" value="Unassembled WGS sequence"/>
</dbReference>
<dbReference type="Pfam" id="PF00149">
    <property type="entry name" value="Metallophos"/>
    <property type="match status" value="1"/>
</dbReference>
<keyword evidence="3" id="KW-1185">Reference proteome</keyword>
<evidence type="ECO:0000259" key="1">
    <source>
        <dbReference type="Pfam" id="PF00149"/>
    </source>
</evidence>
<name>A0AAE2ZK78_9HYPH</name>
<dbReference type="PANTHER" id="PTHR12905">
    <property type="entry name" value="METALLOPHOSPHOESTERASE"/>
    <property type="match status" value="1"/>
</dbReference>
<dbReference type="InterPro" id="IPR029052">
    <property type="entry name" value="Metallo-depent_PP-like"/>
</dbReference>
<dbReference type="PANTHER" id="PTHR12905:SF0">
    <property type="entry name" value="CALCINEURIN-LIKE PHOSPHOESTERASE DOMAIN-CONTAINING PROTEIN"/>
    <property type="match status" value="1"/>
</dbReference>
<comment type="caution">
    <text evidence="2">The sequence shown here is derived from an EMBL/GenBank/DDBJ whole genome shotgun (WGS) entry which is preliminary data.</text>
</comment>
<reference evidence="2" key="1">
    <citation type="submission" date="2021-08" db="EMBL/GenBank/DDBJ databases">
        <title>Hoeflea bacterium WL0058 sp. nov., isolated from the sediment.</title>
        <authorList>
            <person name="Wang L."/>
            <person name="Zhang D."/>
        </authorList>
    </citation>
    <scope>NUCLEOTIDE SEQUENCE</scope>
    <source>
        <strain evidence="2">WL0058</strain>
    </source>
</reference>
<proteinExistence type="predicted"/>
<evidence type="ECO:0000313" key="3">
    <source>
        <dbReference type="Proteomes" id="UP001196509"/>
    </source>
</evidence>
<feature type="domain" description="Calcineurin-like phosphoesterase" evidence="1">
    <location>
        <begin position="1"/>
        <end position="184"/>
    </location>
</feature>
<dbReference type="InterPro" id="IPR051693">
    <property type="entry name" value="UPF0046_metallophosphoest"/>
</dbReference>
<protein>
    <submittedName>
        <fullName evidence="2">Metallophosphoesterase</fullName>
    </submittedName>
</protein>
<dbReference type="Gene3D" id="3.60.21.10">
    <property type="match status" value="2"/>
</dbReference>
<dbReference type="GO" id="GO:0016787">
    <property type="term" value="F:hydrolase activity"/>
    <property type="evidence" value="ECO:0007669"/>
    <property type="project" value="InterPro"/>
</dbReference>
<accession>A0AAE2ZK78</accession>
<dbReference type="RefSeq" id="WP_220226822.1">
    <property type="nucleotide sequence ID" value="NZ_JAICBX010000001.1"/>
</dbReference>